<dbReference type="GO" id="GO:0009423">
    <property type="term" value="P:chorismate biosynthetic process"/>
    <property type="evidence" value="ECO:0007669"/>
    <property type="project" value="UniProtKB-UniRule"/>
</dbReference>
<name>A0A5R9EH54_9LACT</name>
<evidence type="ECO:0000259" key="11">
    <source>
        <dbReference type="Pfam" id="PF01761"/>
    </source>
</evidence>
<evidence type="ECO:0000256" key="2">
    <source>
        <dbReference type="ARBA" id="ARBA00001941"/>
    </source>
</evidence>
<keyword evidence="9" id="KW-0170">Cobalt</keyword>
<keyword evidence="6" id="KW-0862">Zinc</keyword>
<dbReference type="EMBL" id="VBSP01000001">
    <property type="protein sequence ID" value="TLQ49520.1"/>
    <property type="molecule type" value="Genomic_DNA"/>
</dbReference>
<dbReference type="NCBIfam" id="TIGR01357">
    <property type="entry name" value="aroB"/>
    <property type="match status" value="1"/>
</dbReference>
<feature type="domain" description="3-dehydroquinate synthase N-terminal" evidence="11">
    <location>
        <begin position="69"/>
        <end position="179"/>
    </location>
</feature>
<dbReference type="PIRSF" id="PIRSF001455">
    <property type="entry name" value="DHQ_synth"/>
    <property type="match status" value="1"/>
</dbReference>
<evidence type="ECO:0000256" key="10">
    <source>
        <dbReference type="NCBIfam" id="TIGR01357"/>
    </source>
</evidence>
<dbReference type="EC" id="4.2.3.4" evidence="10"/>
<evidence type="ECO:0000256" key="7">
    <source>
        <dbReference type="ARBA" id="ARBA00023027"/>
    </source>
</evidence>
<dbReference type="Pfam" id="PF24621">
    <property type="entry name" value="DHQS_C"/>
    <property type="match status" value="1"/>
</dbReference>
<dbReference type="GO" id="GO:0000166">
    <property type="term" value="F:nucleotide binding"/>
    <property type="evidence" value="ECO:0007669"/>
    <property type="project" value="UniProtKB-KW"/>
</dbReference>
<dbReference type="InterPro" id="IPR056179">
    <property type="entry name" value="DHQS_C"/>
</dbReference>
<comment type="cofactor">
    <cofactor evidence="1">
        <name>NAD(+)</name>
        <dbReference type="ChEBI" id="CHEBI:57540"/>
    </cofactor>
</comment>
<dbReference type="PANTHER" id="PTHR43622:SF1">
    <property type="entry name" value="3-DEHYDROQUINATE SYNTHASE"/>
    <property type="match status" value="1"/>
</dbReference>
<dbReference type="GO" id="GO:0005737">
    <property type="term" value="C:cytoplasm"/>
    <property type="evidence" value="ECO:0007669"/>
    <property type="project" value="InterPro"/>
</dbReference>
<dbReference type="CDD" id="cd08195">
    <property type="entry name" value="DHQS"/>
    <property type="match status" value="1"/>
</dbReference>
<evidence type="ECO:0000256" key="3">
    <source>
        <dbReference type="ARBA" id="ARBA00001947"/>
    </source>
</evidence>
<evidence type="ECO:0000256" key="8">
    <source>
        <dbReference type="ARBA" id="ARBA00023239"/>
    </source>
</evidence>
<sequence length="366" mass="41985">MERITIQVNKPYDIVIGQNLIDNAEKYLNQFIQKRKVFIITEDNVNKHGYLDKFKHSLENHCENIEYLSLPPGEAQKNLKNVELIIRHLADAHFTRDDVLIALGGGVIGDLVGFTASIYLRGIAYIHVPTTFLAAIDSSVGGKTAVDITQGKNLVGAFHHPVCVLCDTSTFQSLPTDIFEDGCSELIKYAMIMNPKLLKELIEREQPLNKESSDLPEIIYECVKMKRDIVLKDEFDQGLRQLLNFGHTLGHALEQRSQYRISHGRGVAMGMAVFTKMAVTQQLIHKDIYTSLIQLLSEYHLLSEKPPYTSDQLINIMLNDKKRRTHQMTTVLPNEFGQCRLHVIDLNTFQQNFEKEWEQYEVHQRY</sequence>
<reference evidence="13 14" key="1">
    <citation type="submission" date="2019-05" db="EMBL/GenBank/DDBJ databases">
        <title>The metagenome of a microbial culture collection derived from dairy environment covers the genomic content of the human microbiome.</title>
        <authorList>
            <person name="Roder T."/>
            <person name="Wuthrich D."/>
            <person name="Sattari Z."/>
            <person name="Von Ah U."/>
            <person name="Bar C."/>
            <person name="Ronchi F."/>
            <person name="Macpherson A.J."/>
            <person name="Ganal-Vonarburg S.C."/>
            <person name="Bruggmann R."/>
            <person name="Vergeres G."/>
        </authorList>
    </citation>
    <scope>NUCLEOTIDE SEQUENCE [LARGE SCALE GENOMIC DNA]</scope>
    <source>
        <strain evidence="13 14">FAM 24227</strain>
    </source>
</reference>
<dbReference type="OrthoDB" id="9806583at2"/>
<dbReference type="InterPro" id="IPR016037">
    <property type="entry name" value="DHQ_synth_AroB"/>
</dbReference>
<organism evidence="13 14">
    <name type="scientific">Ruoffia tabacinasalis</name>
    <dbReference type="NCBI Taxonomy" id="87458"/>
    <lineage>
        <taxon>Bacteria</taxon>
        <taxon>Bacillati</taxon>
        <taxon>Bacillota</taxon>
        <taxon>Bacilli</taxon>
        <taxon>Lactobacillales</taxon>
        <taxon>Aerococcaceae</taxon>
        <taxon>Ruoffia</taxon>
    </lineage>
</organism>
<dbReference type="Gene3D" id="1.20.1090.10">
    <property type="entry name" value="Dehydroquinate synthase-like - alpha domain"/>
    <property type="match status" value="1"/>
</dbReference>
<evidence type="ECO:0000256" key="4">
    <source>
        <dbReference type="ARBA" id="ARBA00022723"/>
    </source>
</evidence>
<dbReference type="SUPFAM" id="SSF56796">
    <property type="entry name" value="Dehydroquinate synthase-like"/>
    <property type="match status" value="1"/>
</dbReference>
<keyword evidence="8 13" id="KW-0456">Lyase</keyword>
<gene>
    <name evidence="13" type="primary">aroB</name>
    <name evidence="13" type="ORF">FEZ33_00625</name>
</gene>
<dbReference type="InterPro" id="IPR030963">
    <property type="entry name" value="DHQ_synth_fam"/>
</dbReference>
<protein>
    <recommendedName>
        <fullName evidence="10">3-dehydroquinate synthase</fullName>
        <ecNumber evidence="10">4.2.3.4</ecNumber>
    </recommendedName>
</protein>
<proteinExistence type="predicted"/>
<dbReference type="InterPro" id="IPR050071">
    <property type="entry name" value="Dehydroquinate_synthase"/>
</dbReference>
<dbReference type="GO" id="GO:0003856">
    <property type="term" value="F:3-dehydroquinate synthase activity"/>
    <property type="evidence" value="ECO:0007669"/>
    <property type="project" value="UniProtKB-UniRule"/>
</dbReference>
<keyword evidence="7" id="KW-0520">NAD</keyword>
<keyword evidence="4" id="KW-0479">Metal-binding</keyword>
<dbReference type="GO" id="GO:0009073">
    <property type="term" value="P:aromatic amino acid family biosynthetic process"/>
    <property type="evidence" value="ECO:0007669"/>
    <property type="project" value="InterPro"/>
</dbReference>
<comment type="cofactor">
    <cofactor evidence="2">
        <name>Co(2+)</name>
        <dbReference type="ChEBI" id="CHEBI:48828"/>
    </cofactor>
</comment>
<evidence type="ECO:0000313" key="14">
    <source>
        <dbReference type="Proteomes" id="UP000306420"/>
    </source>
</evidence>
<accession>A0A5R9EH54</accession>
<feature type="domain" description="3-dehydroquinate synthase C-terminal" evidence="12">
    <location>
        <begin position="182"/>
        <end position="322"/>
    </location>
</feature>
<keyword evidence="5" id="KW-0547">Nucleotide-binding</keyword>
<evidence type="ECO:0000259" key="12">
    <source>
        <dbReference type="Pfam" id="PF24621"/>
    </source>
</evidence>
<comment type="cofactor">
    <cofactor evidence="3">
        <name>Zn(2+)</name>
        <dbReference type="ChEBI" id="CHEBI:29105"/>
    </cofactor>
</comment>
<evidence type="ECO:0000256" key="5">
    <source>
        <dbReference type="ARBA" id="ARBA00022741"/>
    </source>
</evidence>
<dbReference type="AlphaFoldDB" id="A0A5R9EH54"/>
<evidence type="ECO:0000313" key="13">
    <source>
        <dbReference type="EMBL" id="TLQ49520.1"/>
    </source>
</evidence>
<dbReference type="Pfam" id="PF01761">
    <property type="entry name" value="DHQ_synthase"/>
    <property type="match status" value="1"/>
</dbReference>
<evidence type="ECO:0000256" key="1">
    <source>
        <dbReference type="ARBA" id="ARBA00001911"/>
    </source>
</evidence>
<comment type="caution">
    <text evidence="13">The sequence shown here is derived from an EMBL/GenBank/DDBJ whole genome shotgun (WGS) entry which is preliminary data.</text>
</comment>
<dbReference type="Gene3D" id="3.40.50.1970">
    <property type="match status" value="1"/>
</dbReference>
<dbReference type="RefSeq" id="WP_138403442.1">
    <property type="nucleotide sequence ID" value="NZ_VBSP01000001.1"/>
</dbReference>
<dbReference type="InterPro" id="IPR030960">
    <property type="entry name" value="DHQS/DOIS_N"/>
</dbReference>
<dbReference type="Proteomes" id="UP000306420">
    <property type="component" value="Unassembled WGS sequence"/>
</dbReference>
<evidence type="ECO:0000256" key="9">
    <source>
        <dbReference type="ARBA" id="ARBA00023285"/>
    </source>
</evidence>
<evidence type="ECO:0000256" key="6">
    <source>
        <dbReference type="ARBA" id="ARBA00022833"/>
    </source>
</evidence>
<dbReference type="FunFam" id="3.40.50.1970:FF:000007">
    <property type="entry name" value="Pentafunctional AROM polypeptide"/>
    <property type="match status" value="1"/>
</dbReference>
<dbReference type="PANTHER" id="PTHR43622">
    <property type="entry name" value="3-DEHYDROQUINATE SYNTHASE"/>
    <property type="match status" value="1"/>
</dbReference>
<dbReference type="GO" id="GO:0046872">
    <property type="term" value="F:metal ion binding"/>
    <property type="evidence" value="ECO:0007669"/>
    <property type="project" value="UniProtKB-KW"/>
</dbReference>